<evidence type="ECO:0000313" key="1">
    <source>
        <dbReference type="EMBL" id="KAG6951101.1"/>
    </source>
</evidence>
<organism evidence="1 2">
    <name type="scientific">Phytophthora aleatoria</name>
    <dbReference type="NCBI Taxonomy" id="2496075"/>
    <lineage>
        <taxon>Eukaryota</taxon>
        <taxon>Sar</taxon>
        <taxon>Stramenopiles</taxon>
        <taxon>Oomycota</taxon>
        <taxon>Peronosporomycetes</taxon>
        <taxon>Peronosporales</taxon>
        <taxon>Peronosporaceae</taxon>
        <taxon>Phytophthora</taxon>
    </lineage>
</organism>
<name>A0A8J5I8B5_9STRA</name>
<sequence>MLAMTQTPPTTTAETGRDSKCIYYMITSEPSKSSPSRCHGRMSTSRAYKAWLRCKSMIWKRSANRHGRCRRHRGFKQQIELSPKRKPAFDLWNAFRCTAQSFTQVVSVSDGCPRLEAKTQFARKASGELIFLITFVTGDIRFIRFMRKKHVLDEWRSAPLASDSLHWIKLKIQFKWGHPADQQCLSIKANGLSLRISI</sequence>
<dbReference type="AlphaFoldDB" id="A0A8J5I8B5"/>
<dbReference type="Proteomes" id="UP000709295">
    <property type="component" value="Unassembled WGS sequence"/>
</dbReference>
<proteinExistence type="predicted"/>
<protein>
    <submittedName>
        <fullName evidence="1">Uncharacterized protein</fullName>
    </submittedName>
</protein>
<dbReference type="EMBL" id="JAENGY010001234">
    <property type="protein sequence ID" value="KAG6951101.1"/>
    <property type="molecule type" value="Genomic_DNA"/>
</dbReference>
<reference evidence="1" key="1">
    <citation type="submission" date="2021-01" db="EMBL/GenBank/DDBJ databases">
        <title>Phytophthora aleatoria, a newly-described species from Pinus radiata is distinct from Phytophthora cactorum isolates based on comparative genomics.</title>
        <authorList>
            <person name="Mcdougal R."/>
            <person name="Panda P."/>
            <person name="Williams N."/>
            <person name="Studholme D.J."/>
        </authorList>
    </citation>
    <scope>NUCLEOTIDE SEQUENCE</scope>
    <source>
        <strain evidence="1">NZFS 4037</strain>
    </source>
</reference>
<evidence type="ECO:0000313" key="2">
    <source>
        <dbReference type="Proteomes" id="UP000709295"/>
    </source>
</evidence>
<accession>A0A8J5I8B5</accession>
<comment type="caution">
    <text evidence="1">The sequence shown here is derived from an EMBL/GenBank/DDBJ whole genome shotgun (WGS) entry which is preliminary data.</text>
</comment>
<keyword evidence="2" id="KW-1185">Reference proteome</keyword>
<gene>
    <name evidence="1" type="ORF">JG688_00013880</name>
</gene>